<dbReference type="AlphaFoldDB" id="A0AAD3RZ63"/>
<organism evidence="3 4">
    <name type="scientific">Nepenthes gracilis</name>
    <name type="common">Slender pitcher plant</name>
    <dbReference type="NCBI Taxonomy" id="150966"/>
    <lineage>
        <taxon>Eukaryota</taxon>
        <taxon>Viridiplantae</taxon>
        <taxon>Streptophyta</taxon>
        <taxon>Embryophyta</taxon>
        <taxon>Tracheophyta</taxon>
        <taxon>Spermatophyta</taxon>
        <taxon>Magnoliopsida</taxon>
        <taxon>eudicotyledons</taxon>
        <taxon>Gunneridae</taxon>
        <taxon>Pentapetalae</taxon>
        <taxon>Caryophyllales</taxon>
        <taxon>Nepenthaceae</taxon>
        <taxon>Nepenthes</taxon>
    </lineage>
</organism>
<feature type="compositionally biased region" description="Basic residues" evidence="1">
    <location>
        <begin position="253"/>
        <end position="263"/>
    </location>
</feature>
<gene>
    <name evidence="3" type="ORF">Nepgr_003260</name>
</gene>
<keyword evidence="4" id="KW-1185">Reference proteome</keyword>
<dbReference type="PANTHER" id="PTHR33492:SF12">
    <property type="entry name" value="HOMEODOMAIN-LIKE SUPERFAMILY PROTEIN-RELATED"/>
    <property type="match status" value="1"/>
</dbReference>
<feature type="compositionally biased region" description="Pro residues" evidence="1">
    <location>
        <begin position="201"/>
        <end position="221"/>
    </location>
</feature>
<comment type="caution">
    <text evidence="3">The sequence shown here is derived from an EMBL/GenBank/DDBJ whole genome shotgun (WGS) entry which is preliminary data.</text>
</comment>
<feature type="compositionally biased region" description="Polar residues" evidence="1">
    <location>
        <begin position="165"/>
        <end position="182"/>
    </location>
</feature>
<feature type="region of interest" description="Disordered" evidence="1">
    <location>
        <begin position="154"/>
        <end position="294"/>
    </location>
</feature>
<dbReference type="PROSITE" id="PS50090">
    <property type="entry name" value="MYB_LIKE"/>
    <property type="match status" value="1"/>
</dbReference>
<dbReference type="Proteomes" id="UP001279734">
    <property type="component" value="Unassembled WGS sequence"/>
</dbReference>
<proteinExistence type="predicted"/>
<dbReference type="PANTHER" id="PTHR33492">
    <property type="entry name" value="OSJNBA0043A12.37 PROTEIN-RELATED"/>
    <property type="match status" value="1"/>
</dbReference>
<dbReference type="Pfam" id="PF13837">
    <property type="entry name" value="Myb_DNA-bind_4"/>
    <property type="match status" value="1"/>
</dbReference>
<accession>A0AAD3RZ63</accession>
<evidence type="ECO:0000256" key="1">
    <source>
        <dbReference type="SAM" id="MobiDB-lite"/>
    </source>
</evidence>
<evidence type="ECO:0000259" key="2">
    <source>
        <dbReference type="PROSITE" id="PS50090"/>
    </source>
</evidence>
<protein>
    <recommendedName>
        <fullName evidence="2">Myb-like domain-containing protein</fullName>
    </recommendedName>
</protein>
<dbReference type="Gene3D" id="1.10.10.60">
    <property type="entry name" value="Homeodomain-like"/>
    <property type="match status" value="1"/>
</dbReference>
<feature type="compositionally biased region" description="Basic and acidic residues" evidence="1">
    <location>
        <begin position="274"/>
        <end position="287"/>
    </location>
</feature>
<sequence length="368" mass="40748">MAADEGGSSAITMREYRKGNWTLQETTVLIEAKSMDDERRMKKQIGGGEQGKPTELRWKWVEDYCWKRGCFRSQNQCNDKWDNLMRDYKKVRDYQRRFGDDHQTSYWNIDKTQRKDMNLPTCMSSQIYEALAEVVERTAGGRGGRSQRRMLVAGAGGSNSAANSTIAHTSSSRYLTEKATGSSPPPLVLQHSIIPASTPGLTPPPPDPPAHPPPPQPPTQLPLPYFYSLSQPPASTGGSSDSDTSEHHSGSPSKRRRRRRRRSSSSGGGGGSGGDDKRTSTDPKPLEEFGSSISRSASTIADAIHASDERLQKRHLDTLSLYERRLKIEESKLEITRQGINGFSQAINHLANSILALASHNYRPSPPN</sequence>
<dbReference type="InterPro" id="IPR044822">
    <property type="entry name" value="Myb_DNA-bind_4"/>
</dbReference>
<dbReference type="EMBL" id="BSYO01000003">
    <property type="protein sequence ID" value="GMH01421.1"/>
    <property type="molecule type" value="Genomic_DNA"/>
</dbReference>
<dbReference type="InterPro" id="IPR001005">
    <property type="entry name" value="SANT/Myb"/>
</dbReference>
<reference evidence="3" key="1">
    <citation type="submission" date="2023-05" db="EMBL/GenBank/DDBJ databases">
        <title>Nepenthes gracilis genome sequencing.</title>
        <authorList>
            <person name="Fukushima K."/>
        </authorList>
    </citation>
    <scope>NUCLEOTIDE SEQUENCE</scope>
    <source>
        <strain evidence="3">SING2019-196</strain>
    </source>
</reference>
<feature type="domain" description="Myb-like" evidence="2">
    <location>
        <begin position="13"/>
        <end position="85"/>
    </location>
</feature>
<evidence type="ECO:0000313" key="4">
    <source>
        <dbReference type="Proteomes" id="UP001279734"/>
    </source>
</evidence>
<name>A0AAD3RZ63_NEPGR</name>
<evidence type="ECO:0000313" key="3">
    <source>
        <dbReference type="EMBL" id="GMH01421.1"/>
    </source>
</evidence>